<gene>
    <name evidence="2" type="ORF">KUF71_010497</name>
</gene>
<reference evidence="2" key="1">
    <citation type="submission" date="2021-07" db="EMBL/GenBank/DDBJ databases">
        <authorList>
            <person name="Catto M.A."/>
            <person name="Jacobson A."/>
            <person name="Kennedy G."/>
            <person name="Labadie P."/>
            <person name="Hunt B.G."/>
            <person name="Srinivasan R."/>
        </authorList>
    </citation>
    <scope>NUCLEOTIDE SEQUENCE</scope>
    <source>
        <strain evidence="2">PL_HMW_Pooled</strain>
        <tissue evidence="2">Head</tissue>
    </source>
</reference>
<dbReference type="AlphaFoldDB" id="A0AAE1HHB7"/>
<name>A0AAE1HHB7_9NEOP</name>
<comment type="caution">
    <text evidence="2">The sequence shown here is derived from an EMBL/GenBank/DDBJ whole genome shotgun (WGS) entry which is preliminary data.</text>
</comment>
<evidence type="ECO:0000313" key="3">
    <source>
        <dbReference type="Proteomes" id="UP001219518"/>
    </source>
</evidence>
<feature type="region of interest" description="Disordered" evidence="1">
    <location>
        <begin position="25"/>
        <end position="59"/>
    </location>
</feature>
<evidence type="ECO:0000256" key="1">
    <source>
        <dbReference type="SAM" id="MobiDB-lite"/>
    </source>
</evidence>
<sequence>MMSNSNKIPSGTTVQMCEETKVLFRNNSKNTSDEHEINDGSEDNSSPLHSAHECQSKDEELDEAAIIKNHLDPVPFPEPAFDQARPFRYILWSENNSPIKVFKETAV</sequence>
<evidence type="ECO:0000313" key="2">
    <source>
        <dbReference type="EMBL" id="KAK3921282.1"/>
    </source>
</evidence>
<accession>A0AAE1HHB7</accession>
<protein>
    <submittedName>
        <fullName evidence="2">Acyl-CoA (8-3)-desaturase</fullName>
    </submittedName>
</protein>
<dbReference type="EMBL" id="JAHWGI010001033">
    <property type="protein sequence ID" value="KAK3921282.1"/>
    <property type="molecule type" value="Genomic_DNA"/>
</dbReference>
<reference evidence="2" key="2">
    <citation type="journal article" date="2023" name="BMC Genomics">
        <title>Pest status, molecular evolution, and epigenetic factors derived from the genome assembly of Frankliniella fusca, a thysanopteran phytovirus vector.</title>
        <authorList>
            <person name="Catto M.A."/>
            <person name="Labadie P.E."/>
            <person name="Jacobson A.L."/>
            <person name="Kennedy G.G."/>
            <person name="Srinivasan R."/>
            <person name="Hunt B.G."/>
        </authorList>
    </citation>
    <scope>NUCLEOTIDE SEQUENCE</scope>
    <source>
        <strain evidence="2">PL_HMW_Pooled</strain>
    </source>
</reference>
<keyword evidence="3" id="KW-1185">Reference proteome</keyword>
<organism evidence="2 3">
    <name type="scientific">Frankliniella fusca</name>
    <dbReference type="NCBI Taxonomy" id="407009"/>
    <lineage>
        <taxon>Eukaryota</taxon>
        <taxon>Metazoa</taxon>
        <taxon>Ecdysozoa</taxon>
        <taxon>Arthropoda</taxon>
        <taxon>Hexapoda</taxon>
        <taxon>Insecta</taxon>
        <taxon>Pterygota</taxon>
        <taxon>Neoptera</taxon>
        <taxon>Paraneoptera</taxon>
        <taxon>Thysanoptera</taxon>
        <taxon>Terebrantia</taxon>
        <taxon>Thripoidea</taxon>
        <taxon>Thripidae</taxon>
        <taxon>Frankliniella</taxon>
    </lineage>
</organism>
<proteinExistence type="predicted"/>
<dbReference type="Proteomes" id="UP001219518">
    <property type="component" value="Unassembled WGS sequence"/>
</dbReference>